<evidence type="ECO:0000256" key="1">
    <source>
        <dbReference type="ARBA" id="ARBA00008210"/>
    </source>
</evidence>
<keyword evidence="6" id="KW-1185">Reference proteome</keyword>
<dbReference type="SUPFAM" id="SSF54654">
    <property type="entry name" value="CI-2 family of serine protease inhibitors"/>
    <property type="match status" value="1"/>
</dbReference>
<name>A0A151RL22_CAJCA</name>
<keyword evidence="2" id="KW-0646">Protease inhibitor</keyword>
<dbReference type="Gramene" id="C.cajan_37880.t">
    <property type="protein sequence ID" value="C.cajan_37880.t"/>
    <property type="gene ID" value="C.cajan_37880"/>
</dbReference>
<evidence type="ECO:0000256" key="3">
    <source>
        <dbReference type="ARBA" id="ARBA00022900"/>
    </source>
</evidence>
<dbReference type="AlphaFoldDB" id="A0A151RL22"/>
<dbReference type="Gene3D" id="3.30.10.10">
    <property type="entry name" value="Trypsin Inhibitor V, subunit A"/>
    <property type="match status" value="1"/>
</dbReference>
<gene>
    <name evidence="5" type="ORF">KK1_035292</name>
</gene>
<comment type="similarity">
    <text evidence="1">Belongs to the protease inhibitor I13 (potato type I serine protease inhibitor) family.</text>
</comment>
<organism evidence="5 6">
    <name type="scientific">Cajanus cajan</name>
    <name type="common">Pigeon pea</name>
    <name type="synonym">Cajanus indicus</name>
    <dbReference type="NCBI Taxonomy" id="3821"/>
    <lineage>
        <taxon>Eukaryota</taxon>
        <taxon>Viridiplantae</taxon>
        <taxon>Streptophyta</taxon>
        <taxon>Embryophyta</taxon>
        <taxon>Tracheophyta</taxon>
        <taxon>Spermatophyta</taxon>
        <taxon>Magnoliopsida</taxon>
        <taxon>eudicotyledons</taxon>
        <taxon>Gunneridae</taxon>
        <taxon>Pentapetalae</taxon>
        <taxon>rosids</taxon>
        <taxon>fabids</taxon>
        <taxon>Fabales</taxon>
        <taxon>Fabaceae</taxon>
        <taxon>Papilionoideae</taxon>
        <taxon>50 kb inversion clade</taxon>
        <taxon>NPAAA clade</taxon>
        <taxon>indigoferoid/millettioid clade</taxon>
        <taxon>Phaseoleae</taxon>
        <taxon>Cajanus</taxon>
    </lineage>
</organism>
<reference evidence="5" key="1">
    <citation type="journal article" date="2012" name="Nat. Biotechnol.">
        <title>Draft genome sequence of pigeonpea (Cajanus cajan), an orphan legume crop of resource-poor farmers.</title>
        <authorList>
            <person name="Varshney R.K."/>
            <person name="Chen W."/>
            <person name="Li Y."/>
            <person name="Bharti A.K."/>
            <person name="Saxena R.K."/>
            <person name="Schlueter J.A."/>
            <person name="Donoghue M.T."/>
            <person name="Azam S."/>
            <person name="Fan G."/>
            <person name="Whaley A.M."/>
            <person name="Farmer A.D."/>
            <person name="Sheridan J."/>
            <person name="Iwata A."/>
            <person name="Tuteja R."/>
            <person name="Penmetsa R.V."/>
            <person name="Wu W."/>
            <person name="Upadhyaya H.D."/>
            <person name="Yang S.P."/>
            <person name="Shah T."/>
            <person name="Saxena K.B."/>
            <person name="Michael T."/>
            <person name="McCombie W.R."/>
            <person name="Yang B."/>
            <person name="Zhang G."/>
            <person name="Yang H."/>
            <person name="Wang J."/>
            <person name="Spillane C."/>
            <person name="Cook D.R."/>
            <person name="May G.D."/>
            <person name="Xu X."/>
            <person name="Jackson S.A."/>
        </authorList>
    </citation>
    <scope>NUCLEOTIDE SEQUENCE [LARGE SCALE GENOMIC DNA]</scope>
</reference>
<evidence type="ECO:0000256" key="4">
    <source>
        <dbReference type="SAM" id="MobiDB-lite"/>
    </source>
</evidence>
<dbReference type="OMA" id="FVEYSIV"/>
<evidence type="ECO:0000313" key="5">
    <source>
        <dbReference type="EMBL" id="KYP43264.1"/>
    </source>
</evidence>
<sequence>MAEQKQQGTNPAQEQPNEPLPRSFNQLLGTNNPRKTSWPELVGVTAEEAEKKIKEEMSGVEIQVVPPGYFVTADFKPQRVRLYVDESNKVNRTPGIG</sequence>
<feature type="compositionally biased region" description="Polar residues" evidence="4">
    <location>
        <begin position="1"/>
        <end position="16"/>
    </location>
</feature>
<dbReference type="PRINTS" id="PR00292">
    <property type="entry name" value="POTATOINHBTR"/>
</dbReference>
<accession>A0A151RL22</accession>
<dbReference type="InterPro" id="IPR000864">
    <property type="entry name" value="Prot_inh_pot1"/>
</dbReference>
<evidence type="ECO:0000313" key="6">
    <source>
        <dbReference type="Proteomes" id="UP000075243"/>
    </source>
</evidence>
<dbReference type="PROSITE" id="PS00285">
    <property type="entry name" value="POTATO_INHIBITOR"/>
    <property type="match status" value="1"/>
</dbReference>
<dbReference type="Proteomes" id="UP000075243">
    <property type="component" value="Unassembled WGS sequence"/>
</dbReference>
<dbReference type="EMBL" id="KQ483675">
    <property type="protein sequence ID" value="KYP43264.1"/>
    <property type="molecule type" value="Genomic_DNA"/>
</dbReference>
<dbReference type="Pfam" id="PF00280">
    <property type="entry name" value="potato_inhibit"/>
    <property type="match status" value="1"/>
</dbReference>
<dbReference type="InterPro" id="IPR036354">
    <property type="entry name" value="Prot_inh_pot1_sf"/>
</dbReference>
<dbReference type="GO" id="GO:0009611">
    <property type="term" value="P:response to wounding"/>
    <property type="evidence" value="ECO:0007669"/>
    <property type="project" value="InterPro"/>
</dbReference>
<dbReference type="PANTHER" id="PTHR33091">
    <property type="entry name" value="PROTEIN, PUTATIVE, EXPRESSED-RELATED"/>
    <property type="match status" value="1"/>
</dbReference>
<dbReference type="OrthoDB" id="1416380at2759"/>
<protein>
    <submittedName>
        <fullName evidence="5">Subtilisin inhibitor 1</fullName>
    </submittedName>
</protein>
<feature type="region of interest" description="Disordered" evidence="4">
    <location>
        <begin position="1"/>
        <end position="39"/>
    </location>
</feature>
<evidence type="ECO:0000256" key="2">
    <source>
        <dbReference type="ARBA" id="ARBA00022690"/>
    </source>
</evidence>
<dbReference type="GO" id="GO:0004867">
    <property type="term" value="F:serine-type endopeptidase inhibitor activity"/>
    <property type="evidence" value="ECO:0007669"/>
    <property type="project" value="UniProtKB-KW"/>
</dbReference>
<keyword evidence="3" id="KW-0722">Serine protease inhibitor</keyword>
<dbReference type="PANTHER" id="PTHR33091:SF29">
    <property type="entry name" value="SUBTILISIN INHIBITOR 1"/>
    <property type="match status" value="1"/>
</dbReference>
<feature type="compositionally biased region" description="Polar residues" evidence="4">
    <location>
        <begin position="23"/>
        <end position="35"/>
    </location>
</feature>
<proteinExistence type="inferred from homology"/>